<reference evidence="10 12" key="2">
    <citation type="journal article" date="2013" name="Nature">
        <title>Insights into bilaterian evolution from three spiralian genomes.</title>
        <authorList>
            <person name="Simakov O."/>
            <person name="Marletaz F."/>
            <person name="Cho S.J."/>
            <person name="Edsinger-Gonzales E."/>
            <person name="Havlak P."/>
            <person name="Hellsten U."/>
            <person name="Kuo D.H."/>
            <person name="Larsson T."/>
            <person name="Lv J."/>
            <person name="Arendt D."/>
            <person name="Savage R."/>
            <person name="Osoegawa K."/>
            <person name="de Jong P."/>
            <person name="Grimwood J."/>
            <person name="Chapman J.A."/>
            <person name="Shapiro H."/>
            <person name="Aerts A."/>
            <person name="Otillar R.P."/>
            <person name="Terry A.Y."/>
            <person name="Boore J.L."/>
            <person name="Grigoriev I.V."/>
            <person name="Lindberg D.R."/>
            <person name="Seaver E.C."/>
            <person name="Weisblat D.A."/>
            <person name="Putnam N.H."/>
            <person name="Rokhsar D.S."/>
        </authorList>
    </citation>
    <scope>NUCLEOTIDE SEQUENCE</scope>
    <source>
        <strain evidence="10 12">I ESC-2004</strain>
    </source>
</reference>
<name>R7TZU7_CAPTE</name>
<dbReference type="CDD" id="cd00033">
    <property type="entry name" value="CCP"/>
    <property type="match status" value="1"/>
</dbReference>
<feature type="transmembrane region" description="Helical" evidence="7">
    <location>
        <begin position="56"/>
        <end position="76"/>
    </location>
</feature>
<dbReference type="STRING" id="283909.R7TZU7"/>
<comment type="caution">
    <text evidence="6">Lacks conserved residue(s) required for the propagation of feature annotation.</text>
</comment>
<dbReference type="PANTHER" id="PTHR46393">
    <property type="entry name" value="SUSHI DOMAIN-CONTAINING PROTEIN"/>
    <property type="match status" value="1"/>
</dbReference>
<keyword evidence="7" id="KW-1133">Transmembrane helix</keyword>
<accession>R7TZU7</accession>
<feature type="domain" description="Sushi" evidence="9">
    <location>
        <begin position="91"/>
        <end position="150"/>
    </location>
</feature>
<dbReference type="PROSITE" id="PS50923">
    <property type="entry name" value="SUSHI"/>
    <property type="match status" value="1"/>
</dbReference>
<dbReference type="OrthoDB" id="431034at2759"/>
<keyword evidence="12" id="KW-1185">Reference proteome</keyword>
<organism evidence="10">
    <name type="scientific">Capitella teleta</name>
    <name type="common">Polychaete worm</name>
    <dbReference type="NCBI Taxonomy" id="283909"/>
    <lineage>
        <taxon>Eukaryota</taxon>
        <taxon>Metazoa</taxon>
        <taxon>Spiralia</taxon>
        <taxon>Lophotrochozoa</taxon>
        <taxon>Annelida</taxon>
        <taxon>Polychaeta</taxon>
        <taxon>Sedentaria</taxon>
        <taxon>Scolecida</taxon>
        <taxon>Capitellidae</taxon>
        <taxon>Capitella</taxon>
    </lineage>
</organism>
<evidence type="ECO:0000256" key="5">
    <source>
        <dbReference type="ARBA" id="ARBA00023180"/>
    </source>
</evidence>
<dbReference type="SUPFAM" id="SSF57535">
    <property type="entry name" value="Complement control module/SCR domain"/>
    <property type="match status" value="1"/>
</dbReference>
<evidence type="ECO:0000256" key="1">
    <source>
        <dbReference type="ARBA" id="ARBA00022659"/>
    </source>
</evidence>
<keyword evidence="5" id="KW-0325">Glycoprotein</keyword>
<reference evidence="12" key="1">
    <citation type="submission" date="2012-12" db="EMBL/GenBank/DDBJ databases">
        <authorList>
            <person name="Hellsten U."/>
            <person name="Grimwood J."/>
            <person name="Chapman J.A."/>
            <person name="Shapiro H."/>
            <person name="Aerts A."/>
            <person name="Otillar R.P."/>
            <person name="Terry A.Y."/>
            <person name="Boore J.L."/>
            <person name="Simakov O."/>
            <person name="Marletaz F."/>
            <person name="Cho S.-J."/>
            <person name="Edsinger-Gonzales E."/>
            <person name="Havlak P."/>
            <person name="Kuo D.-H."/>
            <person name="Larsson T."/>
            <person name="Lv J."/>
            <person name="Arendt D."/>
            <person name="Savage R."/>
            <person name="Osoegawa K."/>
            <person name="de Jong P."/>
            <person name="Lindberg D.R."/>
            <person name="Seaver E.C."/>
            <person name="Weisblat D.A."/>
            <person name="Putnam N.H."/>
            <person name="Grigoriev I.V."/>
            <person name="Rokhsar D.S."/>
        </authorList>
    </citation>
    <scope>NUCLEOTIDE SEQUENCE</scope>
    <source>
        <strain evidence="12">I ESC-2004</strain>
    </source>
</reference>
<evidence type="ECO:0000256" key="4">
    <source>
        <dbReference type="ARBA" id="ARBA00023157"/>
    </source>
</evidence>
<feature type="chain" id="PRO_5008787527" description="Sushi domain-containing protein" evidence="8">
    <location>
        <begin position="21"/>
        <end position="158"/>
    </location>
</feature>
<sequence length="158" mass="17370">MKTSLLLFGFIFLLQGSAGAADDHRSPESTEVEATSPFLPKEEANAFLGKRRQKRAFFGGLFPLIAALTTFGCSLAEKILTEQRREESGVTKCTFPDPIFNGHVQPLASTYNIGERVHFSCKPGFGLKGRRSKTCQSNGEWDSANPTCKRLSLIPERG</sequence>
<keyword evidence="4 6" id="KW-1015">Disulfide bond</keyword>
<evidence type="ECO:0000256" key="6">
    <source>
        <dbReference type="PROSITE-ProRule" id="PRU00302"/>
    </source>
</evidence>
<evidence type="ECO:0000256" key="3">
    <source>
        <dbReference type="ARBA" id="ARBA00022737"/>
    </source>
</evidence>
<feature type="signal peptide" evidence="8">
    <location>
        <begin position="1"/>
        <end position="20"/>
    </location>
</feature>
<dbReference type="Gene3D" id="2.10.70.10">
    <property type="entry name" value="Complement Module, domain 1"/>
    <property type="match status" value="1"/>
</dbReference>
<dbReference type="FunFam" id="2.10.70.10:FF:000014">
    <property type="entry name" value="Membrane cofactor protein"/>
    <property type="match status" value="1"/>
</dbReference>
<dbReference type="HOGENOM" id="CLU_1671011_0_0_1"/>
<dbReference type="Proteomes" id="UP000014760">
    <property type="component" value="Unassembled WGS sequence"/>
</dbReference>
<evidence type="ECO:0000256" key="8">
    <source>
        <dbReference type="SAM" id="SignalP"/>
    </source>
</evidence>
<dbReference type="EMBL" id="KB306824">
    <property type="protein sequence ID" value="ELT99473.1"/>
    <property type="molecule type" value="Genomic_DNA"/>
</dbReference>
<dbReference type="PANTHER" id="PTHR46393:SF7">
    <property type="entry name" value="COMPLEMENT C2"/>
    <property type="match status" value="1"/>
</dbReference>
<evidence type="ECO:0000313" key="12">
    <source>
        <dbReference type="Proteomes" id="UP000014760"/>
    </source>
</evidence>
<keyword evidence="1 6" id="KW-0768">Sushi</keyword>
<gene>
    <name evidence="10" type="ORF">CAPTEDRAFT_196164</name>
</gene>
<evidence type="ECO:0000313" key="11">
    <source>
        <dbReference type="EnsemblMetazoa" id="CapteP196164"/>
    </source>
</evidence>
<keyword evidence="7" id="KW-0812">Transmembrane</keyword>
<dbReference type="Pfam" id="PF00084">
    <property type="entry name" value="Sushi"/>
    <property type="match status" value="1"/>
</dbReference>
<dbReference type="AlphaFoldDB" id="R7TZU7"/>
<proteinExistence type="predicted"/>
<evidence type="ECO:0000313" key="10">
    <source>
        <dbReference type="EMBL" id="ELT99473.1"/>
    </source>
</evidence>
<keyword evidence="3" id="KW-0677">Repeat</keyword>
<evidence type="ECO:0000256" key="7">
    <source>
        <dbReference type="SAM" id="Phobius"/>
    </source>
</evidence>
<keyword evidence="2 8" id="KW-0732">Signal</keyword>
<reference evidence="11" key="3">
    <citation type="submission" date="2015-06" db="UniProtKB">
        <authorList>
            <consortium name="EnsemblMetazoa"/>
        </authorList>
    </citation>
    <scope>IDENTIFICATION</scope>
</reference>
<evidence type="ECO:0000256" key="2">
    <source>
        <dbReference type="ARBA" id="ARBA00022729"/>
    </source>
</evidence>
<dbReference type="InterPro" id="IPR035976">
    <property type="entry name" value="Sushi/SCR/CCP_sf"/>
</dbReference>
<dbReference type="InterPro" id="IPR000436">
    <property type="entry name" value="Sushi_SCR_CCP_dom"/>
</dbReference>
<evidence type="ECO:0000259" key="9">
    <source>
        <dbReference type="PROSITE" id="PS50923"/>
    </source>
</evidence>
<feature type="disulfide bond" evidence="6">
    <location>
        <begin position="121"/>
        <end position="148"/>
    </location>
</feature>
<dbReference type="EnsemblMetazoa" id="CapteT196164">
    <property type="protein sequence ID" value="CapteP196164"/>
    <property type="gene ID" value="CapteG196164"/>
</dbReference>
<dbReference type="EMBL" id="AMQN01001933">
    <property type="status" value="NOT_ANNOTATED_CDS"/>
    <property type="molecule type" value="Genomic_DNA"/>
</dbReference>
<keyword evidence="7" id="KW-0472">Membrane</keyword>
<protein>
    <recommendedName>
        <fullName evidence="9">Sushi domain-containing protein</fullName>
    </recommendedName>
</protein>
<dbReference type="SMART" id="SM00032">
    <property type="entry name" value="CCP"/>
    <property type="match status" value="1"/>
</dbReference>